<dbReference type="PANTHER" id="PTHR33744">
    <property type="entry name" value="CARBOHYDRATE DIACID REGULATOR"/>
    <property type="match status" value="1"/>
</dbReference>
<dbReference type="Gene3D" id="1.10.10.2840">
    <property type="entry name" value="PucR C-terminal helix-turn-helix domain"/>
    <property type="match status" value="1"/>
</dbReference>
<feature type="domain" description="PucR C-terminal helix-turn-helix" evidence="1">
    <location>
        <begin position="363"/>
        <end position="421"/>
    </location>
</feature>
<gene>
    <name evidence="2" type="ORF">SAMN05216267_103712</name>
</gene>
<sequence>MSAVRDNGRVAGEYGDFQELVDEVSALLGAPATLEDRDFRLIAFGVHDSDDDAAMDPVRTRSILTRRSTVEVRSWFERFGIARATGPVRIPAAPSAGVFRGRLCLPVRHGGVVYGYVWLLDEAEHTEAQLAAAMAVAARIGARLAAAATTGSAAGQALRSLLTAGTRAARDEAEDALGTALGASADASPATPHALVCVLGAVNVPGAAGGAVAEPVELPGLRAVPGAAAIASVPWAPSGAYRHVPAAPGTPVPAAGRPEPVALLVRLRSPQLATPARAAALRLLETLSPAVAGLSDGRERLDELPDAWREALDAARAAEAQPELGPVASWADLGAYRLLTALPPGAPPDSAVAPLLAPDHRDLAHTAEVYLDHAGQAARTAAALAIHRQTLYYRLSRIEQLTGLDLADGRSRLLLHMALKAARL</sequence>
<dbReference type="InterPro" id="IPR025736">
    <property type="entry name" value="PucR_C-HTH_dom"/>
</dbReference>
<dbReference type="RefSeq" id="WP_107485438.1">
    <property type="nucleotide sequence ID" value="NZ_FODD01000037.1"/>
</dbReference>
<evidence type="ECO:0000313" key="3">
    <source>
        <dbReference type="Proteomes" id="UP000181951"/>
    </source>
</evidence>
<dbReference type="OrthoDB" id="4534407at2"/>
<evidence type="ECO:0000259" key="1">
    <source>
        <dbReference type="Pfam" id="PF13556"/>
    </source>
</evidence>
<dbReference type="AlphaFoldDB" id="A0A1H8RUD6"/>
<dbReference type="PANTHER" id="PTHR33744:SF17">
    <property type="entry name" value="CONSERVED PROTEIN"/>
    <property type="match status" value="1"/>
</dbReference>
<protein>
    <submittedName>
        <fullName evidence="2">PucR C-terminal helix-turn-helix domain-containing protein</fullName>
    </submittedName>
</protein>
<dbReference type="InterPro" id="IPR051448">
    <property type="entry name" value="CdaR-like_regulators"/>
</dbReference>
<dbReference type="STRING" id="310780.SAMN05216267_103712"/>
<dbReference type="Proteomes" id="UP000181951">
    <property type="component" value="Unassembled WGS sequence"/>
</dbReference>
<accession>A0A1H8RUD6</accession>
<evidence type="ECO:0000313" key="2">
    <source>
        <dbReference type="EMBL" id="SEO69990.1"/>
    </source>
</evidence>
<dbReference type="InterPro" id="IPR042070">
    <property type="entry name" value="PucR_C-HTH_sf"/>
</dbReference>
<dbReference type="Pfam" id="PF13556">
    <property type="entry name" value="HTH_30"/>
    <property type="match status" value="1"/>
</dbReference>
<name>A0A1H8RUD6_9ACTN</name>
<reference evidence="2 3" key="1">
    <citation type="submission" date="2016-10" db="EMBL/GenBank/DDBJ databases">
        <authorList>
            <person name="de Groot N.N."/>
        </authorList>
    </citation>
    <scope>NUCLEOTIDE SEQUENCE [LARGE SCALE GENOMIC DNA]</scope>
    <source>
        <strain evidence="2 3">CGMCC 4.2026</strain>
    </source>
</reference>
<keyword evidence="3" id="KW-1185">Reference proteome</keyword>
<organism evidence="2 3">
    <name type="scientific">Actinacidiphila rubida</name>
    <dbReference type="NCBI Taxonomy" id="310780"/>
    <lineage>
        <taxon>Bacteria</taxon>
        <taxon>Bacillati</taxon>
        <taxon>Actinomycetota</taxon>
        <taxon>Actinomycetes</taxon>
        <taxon>Kitasatosporales</taxon>
        <taxon>Streptomycetaceae</taxon>
        <taxon>Actinacidiphila</taxon>
    </lineage>
</organism>
<dbReference type="EMBL" id="FODD01000037">
    <property type="protein sequence ID" value="SEO69990.1"/>
    <property type="molecule type" value="Genomic_DNA"/>
</dbReference>
<proteinExistence type="predicted"/>